<dbReference type="Proteomes" id="UP000224460">
    <property type="component" value="Unassembled WGS sequence"/>
</dbReference>
<reference evidence="1" key="1">
    <citation type="submission" date="2017-10" db="EMBL/GenBank/DDBJ databases">
        <title>Genome sequence of cellulolytic Lachnospiraceae bacterium XHS1971 isolated from hotspring sediment.</title>
        <authorList>
            <person name="Vasudevan G."/>
            <person name="Joshi A.J."/>
            <person name="Hivarkar S."/>
            <person name="Lanjekar V.B."/>
            <person name="Dhakephalkar P.K."/>
            <person name="Dagar S."/>
        </authorList>
    </citation>
    <scope>NUCLEOTIDE SEQUENCE</scope>
    <source>
        <strain evidence="1">XHS1971</strain>
    </source>
</reference>
<keyword evidence="2" id="KW-1185">Reference proteome</keyword>
<proteinExistence type="predicted"/>
<evidence type="ECO:0000313" key="2">
    <source>
        <dbReference type="Proteomes" id="UP000224460"/>
    </source>
</evidence>
<name>A0AC61D9I3_9FIRM</name>
<accession>A0AC61D9I3</accession>
<gene>
    <name evidence="1" type="ORF">CS063_16075</name>
</gene>
<sequence>MKKWILLLISIIIAGTISSAAIAGRVYYSDTKKYEDSKRVDLIQTALENIYISSAIPVEVKPTDGEAYVEFNQRFVSVIGDAPTYTLDVQTKGDASYITLSQEKFMDIGFMVKENKALCTLYLPQDTINKLEINSEYGHYSINNGQNTNINLSTINVKNLQINTYGTNILLEGAYENVKVEGNAKLIMRSKAPAKVQLNGDIKSNLTGQYEKVEISDSNQSVWIDSQTPAEVWTQSNNGEIRLRGSYTRVDIQGTEHGTIDVKSDTLCKIAINNYYGDTQIEGAFEDILVNTEQGSVTVNSTVIPKKISLLGQLDKITLMLPSNLPGMDLTYSGEYFNPNQEPFSDFALQKEYTSEQVRKYTFGDQSTKILVQAREGNALYVLDNGYISGQNISEEASENTKASPSE</sequence>
<protein>
    <submittedName>
        <fullName evidence="1">Uncharacterized protein</fullName>
    </submittedName>
</protein>
<comment type="caution">
    <text evidence="1">The sequence shown here is derived from an EMBL/GenBank/DDBJ whole genome shotgun (WGS) entry which is preliminary data.</text>
</comment>
<evidence type="ECO:0000313" key="1">
    <source>
        <dbReference type="EMBL" id="PHV69398.1"/>
    </source>
</evidence>
<dbReference type="EMBL" id="PEDL01000030">
    <property type="protein sequence ID" value="PHV69398.1"/>
    <property type="molecule type" value="Genomic_DNA"/>
</dbReference>
<organism evidence="1 2">
    <name type="scientific">Sporanaerobium hydrogeniformans</name>
    <dbReference type="NCBI Taxonomy" id="3072179"/>
    <lineage>
        <taxon>Bacteria</taxon>
        <taxon>Bacillati</taxon>
        <taxon>Bacillota</taxon>
        <taxon>Clostridia</taxon>
        <taxon>Lachnospirales</taxon>
        <taxon>Lachnospiraceae</taxon>
        <taxon>Sporanaerobium</taxon>
    </lineage>
</organism>